<protein>
    <submittedName>
        <fullName evidence="1">Uncharacterized protein</fullName>
    </submittedName>
</protein>
<evidence type="ECO:0000313" key="1">
    <source>
        <dbReference type="EMBL" id="DAE03594.1"/>
    </source>
</evidence>
<reference evidence="1" key="1">
    <citation type="journal article" date="2021" name="Proc. Natl. Acad. Sci. U.S.A.">
        <title>A Catalog of Tens of Thousands of Viruses from Human Metagenomes Reveals Hidden Associations with Chronic Diseases.</title>
        <authorList>
            <person name="Tisza M.J."/>
            <person name="Buck C.B."/>
        </authorList>
    </citation>
    <scope>NUCLEOTIDE SEQUENCE</scope>
    <source>
        <strain evidence="1">CtpoI7</strain>
    </source>
</reference>
<name>A0A8S5P9D8_9CAUD</name>
<proteinExistence type="predicted"/>
<accession>A0A8S5P9D8</accession>
<sequence>MGKTIRKTIQITTRKRNNSVKINEEFYSYDKKNAQFEFLMDYDIPADKVIALFHFENSNRYYETLCQFKGNLITIEFDTSLIVEDELVTGYLYFDKLDKSTDVYRFTFGVRVSEIDKTRELPVQEKVSRRIVPIEDIATKTDVREMIKSLRIENGTVDNDKIESLINSKVNDRLGWIGEQLLSHNSFQQNQGKTNNDIFRMIDEIKERFNNLSNIYLSSHQSLEHLATKDALGKIEQRVEQLEQNRGSQPAVDNHDFVTRQELEDKHYLTSIPEEYAKTTDLTNFAANSKVEAVESRVLALENKPSVVPQGYDDSALSGRVSALEAKQDKDTVYNDEEIKRRLTTLEGKTDNFITGVSVNKEGNNVTLTYNYVDGQSKNVSFTDSDTVNVAYDDSGLKQRITNLENRPQVDLTDYAKKSELYNDSEIKQRLTALENNHVTHDSTGLDETQFVSPAELEAKHYLTETQAESVYAKKSEIPNTTNFATTDSVNNLLRAQGEQATKISALENKSAYEIHGTGMPNGQVEAPIGTTYVDMNVTNGALKWIKHSGNGNTGWKVLIGDTGWRTLNSVSRLGNSFIKIRRVNNLVTYNFGGLQWGWFGIIRRNGPGFAKHNSTGDRGAKVLYPGGIPEGFRSENSLIGGIYNDAGKPYGIWYLGGKSDSNYIQFSFNDPIPTDKDIGDIRVSAISYVTDEDWPTTLP</sequence>
<organism evidence="1">
    <name type="scientific">Siphoviridae sp. ctpoI7</name>
    <dbReference type="NCBI Taxonomy" id="2825678"/>
    <lineage>
        <taxon>Viruses</taxon>
        <taxon>Duplodnaviria</taxon>
        <taxon>Heunggongvirae</taxon>
        <taxon>Uroviricota</taxon>
        <taxon>Caudoviricetes</taxon>
    </lineage>
</organism>
<dbReference type="EMBL" id="BK015368">
    <property type="protein sequence ID" value="DAE03594.1"/>
    <property type="molecule type" value="Genomic_DNA"/>
</dbReference>